<organism evidence="2 3">
    <name type="scientific">Bradyrhizobium erythrophlei</name>
    <dbReference type="NCBI Taxonomy" id="1437360"/>
    <lineage>
        <taxon>Bacteria</taxon>
        <taxon>Pseudomonadati</taxon>
        <taxon>Pseudomonadota</taxon>
        <taxon>Alphaproteobacteria</taxon>
        <taxon>Hyphomicrobiales</taxon>
        <taxon>Nitrobacteraceae</taxon>
        <taxon>Bradyrhizobium</taxon>
    </lineage>
</organism>
<proteinExistence type="predicted"/>
<dbReference type="EMBL" id="FNTH01000001">
    <property type="protein sequence ID" value="SEC11777.1"/>
    <property type="molecule type" value="Genomic_DNA"/>
</dbReference>
<reference evidence="2 3" key="1">
    <citation type="submission" date="2016-10" db="EMBL/GenBank/DDBJ databases">
        <authorList>
            <person name="de Groot N.N."/>
        </authorList>
    </citation>
    <scope>NUCLEOTIDE SEQUENCE [LARGE SCALE GENOMIC DNA]</scope>
    <source>
        <strain evidence="2 3">MT12</strain>
    </source>
</reference>
<keyword evidence="1" id="KW-0812">Transmembrane</keyword>
<evidence type="ECO:0000313" key="2">
    <source>
        <dbReference type="EMBL" id="SEC11777.1"/>
    </source>
</evidence>
<sequence length="45" mass="4933">MGQWLKAALVIFGVCAGWMVIGYLAFDADDDDVVQTIVAHKKAHK</sequence>
<accession>A0A1H4PWH5</accession>
<keyword evidence="1" id="KW-1133">Transmembrane helix</keyword>
<evidence type="ECO:0000313" key="3">
    <source>
        <dbReference type="Proteomes" id="UP000198992"/>
    </source>
</evidence>
<dbReference type="AlphaFoldDB" id="A0A1H4PWH5"/>
<keyword evidence="1" id="KW-0472">Membrane</keyword>
<name>A0A1H4PWH5_9BRAD</name>
<feature type="transmembrane region" description="Helical" evidence="1">
    <location>
        <begin position="7"/>
        <end position="26"/>
    </location>
</feature>
<protein>
    <submittedName>
        <fullName evidence="2">Uncharacterized protein</fullName>
    </submittedName>
</protein>
<evidence type="ECO:0000256" key="1">
    <source>
        <dbReference type="SAM" id="Phobius"/>
    </source>
</evidence>
<gene>
    <name evidence="2" type="ORF">SAMN05444164_1070</name>
</gene>
<dbReference type="RefSeq" id="WP_171947601.1">
    <property type="nucleotide sequence ID" value="NZ_FNTH01000001.1"/>
</dbReference>
<dbReference type="Proteomes" id="UP000198992">
    <property type="component" value="Unassembled WGS sequence"/>
</dbReference>